<protein>
    <recommendedName>
        <fullName evidence="3">Prenyltransferase and squalene oxidase repeat-containing protein</fullName>
    </recommendedName>
</protein>
<sequence>MDIGAAVSFVTGSARLLDRRRLDLLLGIGSPQAVLAALDGYANPDGGFGWGLEPDLRGPESQPAGAMHALEALVEAAAVDSPRVPLLLDWLQRHTLPDGGLPFALPMRDPTGTAPFWAGADPTRSALQTTSQVAAQAHRLARHRADVAGSPWLRTATDYCLAAIGGMEGAPPAHELLFAIRFADAVHGVVPEADDLLDRLGRHLPADGTVPVQGGSAGEALRPLSFSPEPDGASRRLFAPGVIEADLARVAGEQQDDGGWRVDFTAYSPMAAVEWRGYATVDAVCVLRRNGVA</sequence>
<evidence type="ECO:0000313" key="2">
    <source>
        <dbReference type="Proteomes" id="UP000541969"/>
    </source>
</evidence>
<comment type="caution">
    <text evidence="1">The sequence shown here is derived from an EMBL/GenBank/DDBJ whole genome shotgun (WGS) entry which is preliminary data.</text>
</comment>
<dbReference type="EMBL" id="JACBZT010000001">
    <property type="protein sequence ID" value="NYJ06781.1"/>
    <property type="molecule type" value="Genomic_DNA"/>
</dbReference>
<accession>A0A853CHZ0</accession>
<keyword evidence="2" id="KW-1185">Reference proteome</keyword>
<dbReference type="SUPFAM" id="SSF48239">
    <property type="entry name" value="Terpenoid cyclases/Protein prenyltransferases"/>
    <property type="match status" value="1"/>
</dbReference>
<organism evidence="1 2">
    <name type="scientific">Petropleomorpha daqingensis</name>
    <dbReference type="NCBI Taxonomy" id="2026353"/>
    <lineage>
        <taxon>Bacteria</taxon>
        <taxon>Bacillati</taxon>
        <taxon>Actinomycetota</taxon>
        <taxon>Actinomycetes</taxon>
        <taxon>Geodermatophilales</taxon>
        <taxon>Geodermatophilaceae</taxon>
        <taxon>Petropleomorpha</taxon>
    </lineage>
</organism>
<evidence type="ECO:0008006" key="3">
    <source>
        <dbReference type="Google" id="ProtNLM"/>
    </source>
</evidence>
<dbReference type="InterPro" id="IPR008930">
    <property type="entry name" value="Terpenoid_cyclase/PrenylTrfase"/>
</dbReference>
<dbReference type="Proteomes" id="UP000541969">
    <property type="component" value="Unassembled WGS sequence"/>
</dbReference>
<name>A0A853CHZ0_9ACTN</name>
<gene>
    <name evidence="1" type="ORF">GGQ55_003059</name>
</gene>
<dbReference type="Gene3D" id="1.50.10.20">
    <property type="match status" value="1"/>
</dbReference>
<dbReference type="RefSeq" id="WP_179718148.1">
    <property type="nucleotide sequence ID" value="NZ_JACBZT010000001.1"/>
</dbReference>
<dbReference type="AlphaFoldDB" id="A0A853CHZ0"/>
<proteinExistence type="predicted"/>
<reference evidence="1 2" key="1">
    <citation type="submission" date="2020-07" db="EMBL/GenBank/DDBJ databases">
        <title>Sequencing the genomes of 1000 actinobacteria strains.</title>
        <authorList>
            <person name="Klenk H.-P."/>
        </authorList>
    </citation>
    <scope>NUCLEOTIDE SEQUENCE [LARGE SCALE GENOMIC DNA]</scope>
    <source>
        <strain evidence="1 2">DSM 104001</strain>
    </source>
</reference>
<evidence type="ECO:0000313" key="1">
    <source>
        <dbReference type="EMBL" id="NYJ06781.1"/>
    </source>
</evidence>